<keyword evidence="6" id="KW-0812">Transmembrane</keyword>
<dbReference type="KEGG" id="ssm:Spirs_3990"/>
<dbReference type="PRINTS" id="PR00344">
    <property type="entry name" value="BCTRLSENSOR"/>
</dbReference>
<dbReference type="InterPro" id="IPR003594">
    <property type="entry name" value="HATPase_dom"/>
</dbReference>
<keyword evidence="4" id="KW-0808">Transferase</keyword>
<dbReference type="STRING" id="573413.Spirs_3990"/>
<sequence length="700" mass="78690">MNLLSLASYTGFLVSMVAGIDGLRRNSKTMKGVLFFLFSLSVGIWCLGYAFLYAADNETFAWFWYRLTAPSWCFLPALVFHFVMILTEVKGLRKSVTSFLYLIALVFSWKALTGVLMAKEFLFRPDAFATIEVHAVDSPWYRAYLVYQIGSLSAGFFLLIKWRMRTNVVRFKKQANLIIGFFLATLLFLNALSFLPSFSSSPWPNIAPAVLVLIMIGTWYAITRYRMLDVTPELAAGYIMSKMLDGVLLVDAAGTIRDANNRILEMLRIRRRALIGQRLIRLFPTTDSFDPMTEFDIDKLDSTATLEREVLCGFSLEDAIPVLAAFSLLLDSAGEVGGAVVVVHDLRFRRELETAKLEAEKADRAKARFLAHMSHDIKTPLNSIIGYAQLLVSDDELSSRNRRLSISICESGNHLLELLSDILDATQMEAGRMVIERKGFSFRNLLREIAIGYRLTAKRHGLDFRVYLGPNLPMFLLGDKKRILQILNNILSNAVKYTPVGGRVECEVGTSSDETSAARVLRIIVSDTGPGISEELQKSIFEPFARGAEYAGRVEGQGLGLTISRELTRMMGGILEYRDAEIGGSSFIFTIPVEICDKKNDAQWCEEAFVHSTEQYRMGIDSRVPIADLLPSEIPAVSVLGQMRSLIGDGDVGAFIEFVDGHGKNRFPEFFNYFRTLAEGFQIHRIQDELEIFMSSERER</sequence>
<dbReference type="InterPro" id="IPR035965">
    <property type="entry name" value="PAS-like_dom_sf"/>
</dbReference>
<dbReference type="RefSeq" id="WP_013256532.1">
    <property type="nucleotide sequence ID" value="NC_014364.1"/>
</dbReference>
<dbReference type="InterPro" id="IPR000014">
    <property type="entry name" value="PAS"/>
</dbReference>
<dbReference type="Gene3D" id="3.30.450.20">
    <property type="entry name" value="PAS domain"/>
    <property type="match status" value="1"/>
</dbReference>
<dbReference type="GO" id="GO:0000155">
    <property type="term" value="F:phosphorelay sensor kinase activity"/>
    <property type="evidence" value="ECO:0007669"/>
    <property type="project" value="InterPro"/>
</dbReference>
<organism evidence="8 9">
    <name type="scientific">Sediminispirochaeta smaragdinae (strain DSM 11293 / JCM 15392 / SEBR 4228)</name>
    <name type="common">Spirochaeta smaragdinae</name>
    <dbReference type="NCBI Taxonomy" id="573413"/>
    <lineage>
        <taxon>Bacteria</taxon>
        <taxon>Pseudomonadati</taxon>
        <taxon>Spirochaetota</taxon>
        <taxon>Spirochaetia</taxon>
        <taxon>Spirochaetales</taxon>
        <taxon>Spirochaetaceae</taxon>
        <taxon>Sediminispirochaeta</taxon>
    </lineage>
</organism>
<dbReference type="InterPro" id="IPR031621">
    <property type="entry name" value="HisKA_7TM"/>
</dbReference>
<dbReference type="OrthoDB" id="139058at2"/>
<dbReference type="Pfam" id="PF16927">
    <property type="entry name" value="HisKA_7TM"/>
    <property type="match status" value="1"/>
</dbReference>
<keyword evidence="3" id="KW-0597">Phosphoprotein</keyword>
<dbReference type="PROSITE" id="PS50109">
    <property type="entry name" value="HIS_KIN"/>
    <property type="match status" value="1"/>
</dbReference>
<dbReference type="Pfam" id="PF08448">
    <property type="entry name" value="PAS_4"/>
    <property type="match status" value="1"/>
</dbReference>
<dbReference type="SUPFAM" id="SSF47384">
    <property type="entry name" value="Homodimeric domain of signal transducing histidine kinase"/>
    <property type="match status" value="1"/>
</dbReference>
<evidence type="ECO:0000313" key="8">
    <source>
        <dbReference type="EMBL" id="ADK83075.1"/>
    </source>
</evidence>
<feature type="transmembrane region" description="Helical" evidence="6">
    <location>
        <begin position="67"/>
        <end position="87"/>
    </location>
</feature>
<dbReference type="eggNOG" id="COG2205">
    <property type="taxonomic scope" value="Bacteria"/>
</dbReference>
<dbReference type="Pfam" id="PF00512">
    <property type="entry name" value="HisKA"/>
    <property type="match status" value="1"/>
</dbReference>
<feature type="transmembrane region" description="Helical" evidence="6">
    <location>
        <begin position="144"/>
        <end position="162"/>
    </location>
</feature>
<dbReference type="PANTHER" id="PTHR43047">
    <property type="entry name" value="TWO-COMPONENT HISTIDINE PROTEIN KINASE"/>
    <property type="match status" value="1"/>
</dbReference>
<dbReference type="Proteomes" id="UP000002318">
    <property type="component" value="Chromosome"/>
</dbReference>
<evidence type="ECO:0000256" key="6">
    <source>
        <dbReference type="SAM" id="Phobius"/>
    </source>
</evidence>
<dbReference type="Gene3D" id="3.30.565.10">
    <property type="entry name" value="Histidine kinase-like ATPase, C-terminal domain"/>
    <property type="match status" value="1"/>
</dbReference>
<evidence type="ECO:0000256" key="3">
    <source>
        <dbReference type="ARBA" id="ARBA00022553"/>
    </source>
</evidence>
<evidence type="ECO:0000256" key="4">
    <source>
        <dbReference type="ARBA" id="ARBA00022679"/>
    </source>
</evidence>
<dbReference type="GO" id="GO:0009927">
    <property type="term" value="F:histidine phosphotransfer kinase activity"/>
    <property type="evidence" value="ECO:0007669"/>
    <property type="project" value="TreeGrafter"/>
</dbReference>
<feature type="transmembrane region" description="Helical" evidence="6">
    <location>
        <begin position="99"/>
        <end position="118"/>
    </location>
</feature>
<evidence type="ECO:0000259" key="7">
    <source>
        <dbReference type="PROSITE" id="PS50109"/>
    </source>
</evidence>
<dbReference type="SUPFAM" id="SSF55785">
    <property type="entry name" value="PYP-like sensor domain (PAS domain)"/>
    <property type="match status" value="1"/>
</dbReference>
<dbReference type="HOGENOM" id="CLU_393755_0_0_12"/>
<dbReference type="InterPro" id="IPR013656">
    <property type="entry name" value="PAS_4"/>
</dbReference>
<dbReference type="InterPro" id="IPR005467">
    <property type="entry name" value="His_kinase_dom"/>
</dbReference>
<dbReference type="InterPro" id="IPR036890">
    <property type="entry name" value="HATPase_C_sf"/>
</dbReference>
<dbReference type="SMART" id="SM00388">
    <property type="entry name" value="HisKA"/>
    <property type="match status" value="1"/>
</dbReference>
<dbReference type="CDD" id="cd00082">
    <property type="entry name" value="HisKA"/>
    <property type="match status" value="1"/>
</dbReference>
<keyword evidence="6" id="KW-0472">Membrane</keyword>
<feature type="domain" description="Histidine kinase" evidence="7">
    <location>
        <begin position="372"/>
        <end position="595"/>
    </location>
</feature>
<dbReference type="SUPFAM" id="SSF55874">
    <property type="entry name" value="ATPase domain of HSP90 chaperone/DNA topoisomerase II/histidine kinase"/>
    <property type="match status" value="1"/>
</dbReference>
<dbReference type="EMBL" id="CP002116">
    <property type="protein sequence ID" value="ADK83075.1"/>
    <property type="molecule type" value="Genomic_DNA"/>
</dbReference>
<dbReference type="AlphaFoldDB" id="E1R9A6"/>
<comment type="catalytic activity">
    <reaction evidence="1">
        <text>ATP + protein L-histidine = ADP + protein N-phospho-L-histidine.</text>
        <dbReference type="EC" id="2.7.13.3"/>
    </reaction>
</comment>
<accession>E1R9A6</accession>
<evidence type="ECO:0000313" key="9">
    <source>
        <dbReference type="Proteomes" id="UP000002318"/>
    </source>
</evidence>
<name>E1R9A6_SEDSS</name>
<reference evidence="8 9" key="1">
    <citation type="journal article" date="2010" name="Stand. Genomic Sci.">
        <title>Complete genome sequence of Spirochaeta smaragdinae type strain (SEBR 4228).</title>
        <authorList>
            <person name="Mavromatis K."/>
            <person name="Yasawong M."/>
            <person name="Chertkov O."/>
            <person name="Lapidus A."/>
            <person name="Lucas S."/>
            <person name="Nolan M."/>
            <person name="Del Rio T.G."/>
            <person name="Tice H."/>
            <person name="Cheng J.F."/>
            <person name="Pitluck S."/>
            <person name="Liolios K."/>
            <person name="Ivanova N."/>
            <person name="Tapia R."/>
            <person name="Han C."/>
            <person name="Bruce D."/>
            <person name="Goodwin L."/>
            <person name="Pati A."/>
            <person name="Chen A."/>
            <person name="Palaniappan K."/>
            <person name="Land M."/>
            <person name="Hauser L."/>
            <person name="Chang Y.J."/>
            <person name="Jeffries C.D."/>
            <person name="Detter J.C."/>
            <person name="Rohde M."/>
            <person name="Brambilla E."/>
            <person name="Spring S."/>
            <person name="Goker M."/>
            <person name="Sikorski J."/>
            <person name="Woyke T."/>
            <person name="Bristow J."/>
            <person name="Eisen J.A."/>
            <person name="Markowitz V."/>
            <person name="Hugenholtz P."/>
            <person name="Klenk H.P."/>
            <person name="Kyrpides N.C."/>
        </authorList>
    </citation>
    <scope>NUCLEOTIDE SEQUENCE [LARGE SCALE GENOMIC DNA]</scope>
    <source>
        <strain evidence="9">DSM 11293 / JCM 15392 / SEBR 4228</strain>
    </source>
</reference>
<evidence type="ECO:0000256" key="5">
    <source>
        <dbReference type="ARBA" id="ARBA00022777"/>
    </source>
</evidence>
<dbReference type="Pfam" id="PF02518">
    <property type="entry name" value="HATPase_c"/>
    <property type="match status" value="1"/>
</dbReference>
<proteinExistence type="predicted"/>
<dbReference type="SMART" id="SM00387">
    <property type="entry name" value="HATPase_c"/>
    <property type="match status" value="1"/>
</dbReference>
<dbReference type="CDD" id="cd00130">
    <property type="entry name" value="PAS"/>
    <property type="match status" value="1"/>
</dbReference>
<evidence type="ECO:0000256" key="1">
    <source>
        <dbReference type="ARBA" id="ARBA00000085"/>
    </source>
</evidence>
<gene>
    <name evidence="8" type="ordered locus">Spirs_3990</name>
</gene>
<dbReference type="InterPro" id="IPR003661">
    <property type="entry name" value="HisK_dim/P_dom"/>
</dbReference>
<keyword evidence="6" id="KW-1133">Transmembrane helix</keyword>
<feature type="transmembrane region" description="Helical" evidence="6">
    <location>
        <begin position="174"/>
        <end position="194"/>
    </location>
</feature>
<dbReference type="InterPro" id="IPR036097">
    <property type="entry name" value="HisK_dim/P_sf"/>
</dbReference>
<protein>
    <recommendedName>
        <fullName evidence="2">histidine kinase</fullName>
        <ecNumber evidence="2">2.7.13.3</ecNumber>
    </recommendedName>
</protein>
<evidence type="ECO:0000256" key="2">
    <source>
        <dbReference type="ARBA" id="ARBA00012438"/>
    </source>
</evidence>
<feature type="transmembrane region" description="Helical" evidence="6">
    <location>
        <begin position="35"/>
        <end position="55"/>
    </location>
</feature>
<keyword evidence="9" id="KW-1185">Reference proteome</keyword>
<dbReference type="InterPro" id="IPR004358">
    <property type="entry name" value="Sig_transdc_His_kin-like_C"/>
</dbReference>
<dbReference type="EC" id="2.7.13.3" evidence="2"/>
<dbReference type="GO" id="GO:0005886">
    <property type="term" value="C:plasma membrane"/>
    <property type="evidence" value="ECO:0007669"/>
    <property type="project" value="TreeGrafter"/>
</dbReference>
<dbReference type="PANTHER" id="PTHR43047:SF72">
    <property type="entry name" value="OSMOSENSING HISTIDINE PROTEIN KINASE SLN1"/>
    <property type="match status" value="1"/>
</dbReference>
<keyword evidence="5 8" id="KW-0418">Kinase</keyword>
<feature type="transmembrane region" description="Helical" evidence="6">
    <location>
        <begin position="206"/>
        <end position="222"/>
    </location>
</feature>
<dbReference type="Gene3D" id="1.10.287.130">
    <property type="match status" value="1"/>
</dbReference>